<comment type="subcellular location">
    <subcellularLocation>
        <location evidence="1">Cytoplasm</location>
    </subcellularLocation>
</comment>
<dbReference type="Proteomes" id="UP001268683">
    <property type="component" value="Chromosome"/>
</dbReference>
<dbReference type="GO" id="GO:0032153">
    <property type="term" value="C:cell division site"/>
    <property type="evidence" value="ECO:0007669"/>
    <property type="project" value="TreeGrafter"/>
</dbReference>
<name>A0AA52EJM9_9PROT</name>
<dbReference type="InterPro" id="IPR007838">
    <property type="entry name" value="Cell_div_ZapA-like"/>
</dbReference>
<comment type="function">
    <text evidence="7">Activator of cell division through the inhibition of FtsZ GTPase activity, therefore promoting FtsZ assembly into bundles of protofilaments necessary for the formation of the division Z ring. It is recruited early at mid-cell but it is not essential for cell division.</text>
</comment>
<dbReference type="AlphaFoldDB" id="A0AA52EJM9"/>
<evidence type="ECO:0000256" key="3">
    <source>
        <dbReference type="ARBA" id="ARBA00022490"/>
    </source>
</evidence>
<evidence type="ECO:0000256" key="4">
    <source>
        <dbReference type="ARBA" id="ARBA00022618"/>
    </source>
</evidence>
<dbReference type="Pfam" id="PF05164">
    <property type="entry name" value="ZapA"/>
    <property type="match status" value="1"/>
</dbReference>
<evidence type="ECO:0000256" key="8">
    <source>
        <dbReference type="ARBA" id="ARBA00026068"/>
    </source>
</evidence>
<keyword evidence="3" id="KW-0963">Cytoplasm</keyword>
<reference evidence="10" key="1">
    <citation type="submission" date="2023-04" db="EMBL/GenBank/DDBJ databases">
        <title>Complete genome sequence of Temperatibacter marinus.</title>
        <authorList>
            <person name="Rong J.-C."/>
            <person name="Yi M.-L."/>
            <person name="Zhao Q."/>
        </authorList>
    </citation>
    <scope>NUCLEOTIDE SEQUENCE</scope>
    <source>
        <strain evidence="10">NBRC 110045</strain>
    </source>
</reference>
<evidence type="ECO:0000256" key="7">
    <source>
        <dbReference type="ARBA" id="ARBA00024910"/>
    </source>
</evidence>
<keyword evidence="4 10" id="KW-0132">Cell division</keyword>
<dbReference type="SUPFAM" id="SSF102829">
    <property type="entry name" value="Cell division protein ZapA-like"/>
    <property type="match status" value="1"/>
</dbReference>
<evidence type="ECO:0000256" key="1">
    <source>
        <dbReference type="ARBA" id="ARBA00004496"/>
    </source>
</evidence>
<dbReference type="PANTHER" id="PTHR34981:SF1">
    <property type="entry name" value="CELL DIVISION PROTEIN ZAPA"/>
    <property type="match status" value="1"/>
</dbReference>
<evidence type="ECO:0000256" key="5">
    <source>
        <dbReference type="ARBA" id="ARBA00023210"/>
    </source>
</evidence>
<dbReference type="InterPro" id="IPR042233">
    <property type="entry name" value="Cell_div_ZapA_N"/>
</dbReference>
<dbReference type="RefSeq" id="WP_310799879.1">
    <property type="nucleotide sequence ID" value="NZ_CP123872.1"/>
</dbReference>
<sequence length="102" mass="10817">MAQVTVSVSDRSYTLACASGEEARLKELADYVDSKVAYLKEKLGHLSEGRALLMAAIMITDELQDVKAGHGDTMPLSTGLSEETVAGLMNDVAAELETIAAE</sequence>
<proteinExistence type="predicted"/>
<evidence type="ECO:0000256" key="9">
    <source>
        <dbReference type="ARBA" id="ARBA00033158"/>
    </source>
</evidence>
<dbReference type="GO" id="GO:0005829">
    <property type="term" value="C:cytosol"/>
    <property type="evidence" value="ECO:0007669"/>
    <property type="project" value="TreeGrafter"/>
</dbReference>
<keyword evidence="11" id="KW-1185">Reference proteome</keyword>
<dbReference type="GO" id="GO:0000917">
    <property type="term" value="P:division septum assembly"/>
    <property type="evidence" value="ECO:0007669"/>
    <property type="project" value="UniProtKB-KW"/>
</dbReference>
<evidence type="ECO:0000256" key="6">
    <source>
        <dbReference type="ARBA" id="ARBA00023306"/>
    </source>
</evidence>
<gene>
    <name evidence="10" type="primary">zapA</name>
    <name evidence="10" type="ORF">QGN29_06455</name>
</gene>
<accession>A0AA52EJM9</accession>
<dbReference type="Gene3D" id="3.30.160.880">
    <property type="entry name" value="Cell division protein ZapA protomer, N-terminal domain"/>
    <property type="match status" value="1"/>
</dbReference>
<dbReference type="InterPro" id="IPR036192">
    <property type="entry name" value="Cell_div_ZapA-like_sf"/>
</dbReference>
<protein>
    <recommendedName>
        <fullName evidence="2">Cell division protein ZapA</fullName>
    </recommendedName>
    <alternativeName>
        <fullName evidence="9">Z ring-associated protein ZapA</fullName>
    </alternativeName>
</protein>
<dbReference type="GO" id="GO:0000921">
    <property type="term" value="P:septin ring assembly"/>
    <property type="evidence" value="ECO:0007669"/>
    <property type="project" value="TreeGrafter"/>
</dbReference>
<dbReference type="GO" id="GO:0043093">
    <property type="term" value="P:FtsZ-dependent cytokinesis"/>
    <property type="evidence" value="ECO:0007669"/>
    <property type="project" value="TreeGrafter"/>
</dbReference>
<evidence type="ECO:0000313" key="11">
    <source>
        <dbReference type="Proteomes" id="UP001268683"/>
    </source>
</evidence>
<comment type="subunit">
    <text evidence="8">Homodimer. Interacts with FtsZ.</text>
</comment>
<evidence type="ECO:0000313" key="10">
    <source>
        <dbReference type="EMBL" id="WND04015.1"/>
    </source>
</evidence>
<dbReference type="EMBL" id="CP123872">
    <property type="protein sequence ID" value="WND04015.1"/>
    <property type="molecule type" value="Genomic_DNA"/>
</dbReference>
<dbReference type="PANTHER" id="PTHR34981">
    <property type="entry name" value="CELL DIVISION PROTEIN ZAPA"/>
    <property type="match status" value="1"/>
</dbReference>
<organism evidence="10 11">
    <name type="scientific">Temperatibacter marinus</name>
    <dbReference type="NCBI Taxonomy" id="1456591"/>
    <lineage>
        <taxon>Bacteria</taxon>
        <taxon>Pseudomonadati</taxon>
        <taxon>Pseudomonadota</taxon>
        <taxon>Alphaproteobacteria</taxon>
        <taxon>Kordiimonadales</taxon>
        <taxon>Temperatibacteraceae</taxon>
        <taxon>Temperatibacter</taxon>
    </lineage>
</organism>
<keyword evidence="6" id="KW-0131">Cell cycle</keyword>
<keyword evidence="5" id="KW-0717">Septation</keyword>
<dbReference type="KEGG" id="tmk:QGN29_06455"/>
<dbReference type="GO" id="GO:0030428">
    <property type="term" value="C:cell septum"/>
    <property type="evidence" value="ECO:0007669"/>
    <property type="project" value="TreeGrafter"/>
</dbReference>
<evidence type="ECO:0000256" key="2">
    <source>
        <dbReference type="ARBA" id="ARBA00015195"/>
    </source>
</evidence>